<organism evidence="3 4">
    <name type="scientific">Cervus elaphus hippelaphus</name>
    <name type="common">European red deer</name>
    <dbReference type="NCBI Taxonomy" id="46360"/>
    <lineage>
        <taxon>Eukaryota</taxon>
        <taxon>Metazoa</taxon>
        <taxon>Chordata</taxon>
        <taxon>Craniata</taxon>
        <taxon>Vertebrata</taxon>
        <taxon>Euteleostomi</taxon>
        <taxon>Mammalia</taxon>
        <taxon>Eutheria</taxon>
        <taxon>Laurasiatheria</taxon>
        <taxon>Artiodactyla</taxon>
        <taxon>Ruminantia</taxon>
        <taxon>Pecora</taxon>
        <taxon>Cervidae</taxon>
        <taxon>Cervinae</taxon>
        <taxon>Cervus</taxon>
    </lineage>
</organism>
<dbReference type="EMBL" id="MKHE01000033">
    <property type="protein sequence ID" value="OWK00203.1"/>
    <property type="molecule type" value="Genomic_DNA"/>
</dbReference>
<dbReference type="GO" id="GO:0051015">
    <property type="term" value="F:actin filament binding"/>
    <property type="evidence" value="ECO:0007669"/>
    <property type="project" value="InterPro"/>
</dbReference>
<evidence type="ECO:0008006" key="5">
    <source>
        <dbReference type="Google" id="ProtNLM"/>
    </source>
</evidence>
<name>A0A212C2I4_CEREH</name>
<keyword evidence="4" id="KW-1185">Reference proteome</keyword>
<reference evidence="3 4" key="1">
    <citation type="journal article" date="2018" name="Mol. Genet. Genomics">
        <title>The red deer Cervus elaphus genome CerEla1.0: sequencing, annotating, genes, and chromosomes.</title>
        <authorList>
            <person name="Bana N.A."/>
            <person name="Nyiri A."/>
            <person name="Nagy J."/>
            <person name="Frank K."/>
            <person name="Nagy T."/>
            <person name="Steger V."/>
            <person name="Schiller M."/>
            <person name="Lakatos P."/>
            <person name="Sugar L."/>
            <person name="Horn P."/>
            <person name="Barta E."/>
            <person name="Orosz L."/>
        </authorList>
    </citation>
    <scope>NUCLEOTIDE SEQUENCE [LARGE SCALE GENOMIC DNA]</scope>
    <source>
        <strain evidence="3">Hungarian</strain>
    </source>
</reference>
<evidence type="ECO:0000256" key="1">
    <source>
        <dbReference type="ARBA" id="ARBA00022737"/>
    </source>
</evidence>
<dbReference type="GO" id="GO:0071691">
    <property type="term" value="P:cardiac muscle thin filament assembly"/>
    <property type="evidence" value="ECO:0007669"/>
    <property type="project" value="TreeGrafter"/>
</dbReference>
<dbReference type="PANTHER" id="PTHR11039:SF65">
    <property type="entry name" value="NEBULIN"/>
    <property type="match status" value="1"/>
</dbReference>
<dbReference type="InterPro" id="IPR055297">
    <property type="entry name" value="NEBU/NEBL"/>
</dbReference>
<feature type="non-terminal residue" evidence="3">
    <location>
        <position position="2515"/>
    </location>
</feature>
<keyword evidence="2" id="KW-0009">Actin-binding</keyword>
<dbReference type="PROSITE" id="PS51216">
    <property type="entry name" value="NEBULIN"/>
    <property type="match status" value="42"/>
</dbReference>
<dbReference type="Proteomes" id="UP000242450">
    <property type="component" value="Chromosome 33"/>
</dbReference>
<dbReference type="OrthoDB" id="9295290at2759"/>
<dbReference type="PANTHER" id="PTHR11039">
    <property type="entry name" value="NEBULIN"/>
    <property type="match status" value="1"/>
</dbReference>
<accession>A0A212C2I4</accession>
<comment type="caution">
    <text evidence="3">The sequence shown here is derived from an EMBL/GenBank/DDBJ whole genome shotgun (WGS) entry which is preliminary data.</text>
</comment>
<dbReference type="Pfam" id="PF00880">
    <property type="entry name" value="Nebulin"/>
    <property type="match status" value="40"/>
</dbReference>
<dbReference type="InterPro" id="IPR013998">
    <property type="entry name" value="Nebulin-like"/>
</dbReference>
<dbReference type="InterPro" id="IPR000900">
    <property type="entry name" value="Nebulin_repeat"/>
</dbReference>
<dbReference type="GO" id="GO:0030018">
    <property type="term" value="C:Z disc"/>
    <property type="evidence" value="ECO:0007669"/>
    <property type="project" value="InterPro"/>
</dbReference>
<dbReference type="SMART" id="SM00227">
    <property type="entry name" value="NEBU"/>
    <property type="match status" value="63"/>
</dbReference>
<evidence type="ECO:0000313" key="3">
    <source>
        <dbReference type="EMBL" id="OWK00203.1"/>
    </source>
</evidence>
<proteinExistence type="predicted"/>
<dbReference type="PRINTS" id="PR00510">
    <property type="entry name" value="NEBULIN"/>
</dbReference>
<gene>
    <name evidence="3" type="ORF">Celaphus_00015879</name>
</gene>
<sequence>QKYKEDYENKVKGKWSETPCFEVATARMNSNNISTKKYQEDFENMKDQIYFMQTETPEYKVNKQAGVAASKVKYKEDYEKNKGKADYNVLPASENPLLRQLKAAGDALSDKLYKENYEKTKAKSINYCETPKFKLDTVLHNFSSDTKYKDSYLKNILGHYVGSYEDPYHTHCMKVAAQNSDKNYKAEYEEDRGKGFFPQTITQEYEAIKKLDQCKDHTYKVHPDKTKFTQVTDSPVLVQAQVNSKQLSDLNYKAKHENEKFKCHIPPDMPAFIQHRVNAYNLSDSIYKHDWEKTKAKKFDIKVDAIPLLAAKANTKIASDVMYKKDYEKAKGKMIGALSINDDPKMLHSLKTAKNQSDRLYKENYEKTKAKSMNYCETPKYQLDTLLKNFSEVRKATVTSRAKYKDSYVQNVLGHYIGSFEDPYQVHCMRVSAQNSDKNYKAEYEEDKGKCYFPQTITQEYEAIKKLDKCKDHTYKVHPDKTKFTAVTDTPVLLQAQLNTKQLSDKKYRQHPDTLKFTSIEDAPIIVQSKINQAQRSDHNYTLLSKDKVAYKAKGEEVIHKYSLPADLPQFIQAKVNAYNISENMYKADLKDLSKKGYDLRIDAIPIKAAKAARQAASDFQYKKDYEKAKGKMVGFRSLQDDPKLVHYMNVAKIQSDREYKKGYEKTKTRHNTPHDMVNIVAAKKAQDVASNVGYKHSLHHYTYLPDAMDLELSKNMMHIQSDNVYKEDYNNWMKGIGWIPIGSLEVEKVKKAGDALNEKKYRQHPDTLKFTSIVDAPVMVQAKQNTRQILYKAKGEDVKHKYTMSPDLPQFLQAKCNAYNLSDVCYKRDWHDLIAKGTNVLGDAIPITAAKASRNIASDYKYKEAYEKAKGKQVGFRSLQDDPKLVHYMNVAKLQSDREYKKNYENTKTSYHTPGDMVSITAAKMAQDVATNVNYKQPIHHYTYLPDALSLEHIRNVNQIQSDVSMYDTADLEMFTLQYNKIFEKCTLKYTVITETNVYKDEYNHFFKGIGWIPIGSLEVEKVKKAGDALNEKKYRQHPDTIKFTSVPDSMGMVLAQHNTKQLSDLNYKVEGEKVKHKYTLDPDVPQFIQAKVNAFNMSDSHYKADWKKTLAKGYDLRPDAIPIVAAKSSRNIASDFKYKEAYEKAKGKQIGFRSLQDDPKLVHFMNVAKMQSDREYKKGYEASKTKYLTPLDMLSVTAAKKSQEVATNMNYKQPFHHYTLLPDALNVEHSRNAMQIQSDNLYKSDFTNWMKGIGWMPLESLEVEKAKKAGEILSEKKYRQHPEKLKFTYAMDTMEQALNKSNKLIMDKRLYTEKWNKDKTTIHVMPDTPDILLSRVNQITMSDKLYRAGWEEEKKKGYDLRPDAIPIRAARASRDIASDYKYKQAYEQAKGKQIGFRSLEDDPKLVHFMQVAKMQSDREYKKAYEKSKTSFHTPVDMLSVVAAKKSQEVATNANYRNVIHTYNMLPDAMSLELAKNMMQIQSDNQYKADYADFMKGIGWLPLGSLEAEKNKKAMEIISEKKYRQHPDTLKYSTLMDSMNMVLAKNNAKIMNEYLYKKEWEADKTKVHIMPDIPQIILAKANAINMSDKLYKLSFEEAKKKGYDLRTDAIPIKAAKASREIASDVSLKESSHYKYKQNYEKERGKMVGFRSLEDDPKLVHSMQVAKMQSEREYKKNYEKTKTSYHTPADMLSVTAAKDAQANITNTNYKHLIHKYILLPDAMNIQLSKNMNRIQSDNEYKQDYNEWYKGLGWSPAGSLEVEKAKKATEYASDQKYRQHPSNFQFTKLNDSMDMVLAKQNAHTMNKYLYTVDWNKDKTKIHVMPDTPDILQAKQNQTMYSQKLYKLGWEEALKKGYDLPVDAISVQAAKASRDIASDFKYKQGYRKQIGHHIGFRSLQDDPKLVLSMNVAKMQSEREYKKDFEKWKTKFSSPVDMLGVVLAKKCQALVSDVDYKNYLHGWTCLPDQTDVIQAKKAYELQSENLYKSDLEWLKGIGWSPLGSLEAEKNKRASEIISEKKYRQPPDTNKFTSIPDAMDIILYREAWDKDKTQVHIMPDTPDIILAKANLINTSDKFYRMGYEELKRKGYDLPVDAIPIKAAKASREIASEYKYKEGFRKQLGHHIGARDIKDDPKMMWSMHVAKIQSDREYKKDFEKWKTKFSSPVDMLGVVLAKKCQTLVSDIDYKNYLHQWTCLPDQSDVIHARQAYDLQSDNLYKSDLQWLRGIGWLPSGSLEDEKNKRASQILSDHVYRQHPDKFKFSSLMDSIPMVLAKNNAITMNHRLYTEAWDKDKTTVHIMPDTPEVLLAKQNQINYSEIRLTKIYVFFQKLYKLGLDEAKRKGYDMRIDAIPIRAAKASRDIASEFKYKEGYRKQLGHHIGARAIHDDPKMMWSMHVAKIQSDREYKKDFEKWKTKFSSPPTLIFSDYVYIVTSKRLKNVGVQHAAQIVRMLAFNFVMIVKLETSVYNKHCFPNSLTFFYPSQRLYTEAWDKDKTQIHMMPDTPEITLARQNKINYSE</sequence>
<feature type="non-terminal residue" evidence="3">
    <location>
        <position position="1"/>
    </location>
</feature>
<evidence type="ECO:0000256" key="2">
    <source>
        <dbReference type="ARBA" id="ARBA00023203"/>
    </source>
</evidence>
<keyword evidence="1" id="KW-0677">Repeat</keyword>
<evidence type="ECO:0000313" key="4">
    <source>
        <dbReference type="Proteomes" id="UP000242450"/>
    </source>
</evidence>
<protein>
    <recommendedName>
        <fullName evidence="5">SH3 domain-containing protein</fullName>
    </recommendedName>
</protein>